<name>A0A6A4HXZ2_9AGAR</name>
<dbReference type="Proteomes" id="UP000799118">
    <property type="component" value="Unassembled WGS sequence"/>
</dbReference>
<dbReference type="EMBL" id="ML769425">
    <property type="protein sequence ID" value="KAE9403419.1"/>
    <property type="molecule type" value="Genomic_DNA"/>
</dbReference>
<evidence type="ECO:0000313" key="3">
    <source>
        <dbReference type="Proteomes" id="UP000799118"/>
    </source>
</evidence>
<dbReference type="OrthoDB" id="448448at2759"/>
<dbReference type="AlphaFoldDB" id="A0A6A4HXZ2"/>
<evidence type="ECO:0000256" key="1">
    <source>
        <dbReference type="SAM" id="MobiDB-lite"/>
    </source>
</evidence>
<evidence type="ECO:0000313" key="2">
    <source>
        <dbReference type="EMBL" id="KAE9403419.1"/>
    </source>
</evidence>
<reference evidence="2" key="1">
    <citation type="journal article" date="2019" name="Environ. Microbiol.">
        <title>Fungal ecological strategies reflected in gene transcription - a case study of two litter decomposers.</title>
        <authorList>
            <person name="Barbi F."/>
            <person name="Kohler A."/>
            <person name="Barry K."/>
            <person name="Baskaran P."/>
            <person name="Daum C."/>
            <person name="Fauchery L."/>
            <person name="Ihrmark K."/>
            <person name="Kuo A."/>
            <person name="LaButti K."/>
            <person name="Lipzen A."/>
            <person name="Morin E."/>
            <person name="Grigoriev I.V."/>
            <person name="Henrissat B."/>
            <person name="Lindahl B."/>
            <person name="Martin F."/>
        </authorList>
    </citation>
    <scope>NUCLEOTIDE SEQUENCE</scope>
    <source>
        <strain evidence="2">JB14</strain>
    </source>
</reference>
<gene>
    <name evidence="2" type="ORF">BT96DRAFT_990278</name>
</gene>
<sequence>MWYFQAEKSTIALHKHHPELKSVWGDLEANIKVVKPAESQQPANIKLTLLPFQRESLHWMKKQEEGVWKGAFFGHSPGSDEQDSAGEREQGIQCEW</sequence>
<keyword evidence="3" id="KW-1185">Reference proteome</keyword>
<organism evidence="2 3">
    <name type="scientific">Gymnopus androsaceus JB14</name>
    <dbReference type="NCBI Taxonomy" id="1447944"/>
    <lineage>
        <taxon>Eukaryota</taxon>
        <taxon>Fungi</taxon>
        <taxon>Dikarya</taxon>
        <taxon>Basidiomycota</taxon>
        <taxon>Agaricomycotina</taxon>
        <taxon>Agaricomycetes</taxon>
        <taxon>Agaricomycetidae</taxon>
        <taxon>Agaricales</taxon>
        <taxon>Marasmiineae</taxon>
        <taxon>Omphalotaceae</taxon>
        <taxon>Gymnopus</taxon>
    </lineage>
</organism>
<accession>A0A6A4HXZ2</accession>
<protein>
    <submittedName>
        <fullName evidence="2">Uncharacterized protein</fullName>
    </submittedName>
</protein>
<proteinExistence type="predicted"/>
<feature type="region of interest" description="Disordered" evidence="1">
    <location>
        <begin position="70"/>
        <end position="96"/>
    </location>
</feature>